<evidence type="ECO:0000313" key="1">
    <source>
        <dbReference type="EMBL" id="KAK4014775.1"/>
    </source>
</evidence>
<dbReference type="Proteomes" id="UP001234178">
    <property type="component" value="Unassembled WGS sequence"/>
</dbReference>
<dbReference type="EMBL" id="JAOYFB010000004">
    <property type="protein sequence ID" value="KAK4014775.1"/>
    <property type="molecule type" value="Genomic_DNA"/>
</dbReference>
<accession>A0ABQ9ZPB9</accession>
<gene>
    <name evidence="1" type="ORF">OUZ56_027283</name>
</gene>
<proteinExistence type="predicted"/>
<evidence type="ECO:0000313" key="2">
    <source>
        <dbReference type="Proteomes" id="UP001234178"/>
    </source>
</evidence>
<reference evidence="1 2" key="1">
    <citation type="journal article" date="2023" name="Nucleic Acids Res.">
        <title>The hologenome of Daphnia magna reveals possible DNA methylation and microbiome-mediated evolution of the host genome.</title>
        <authorList>
            <person name="Chaturvedi A."/>
            <person name="Li X."/>
            <person name="Dhandapani V."/>
            <person name="Marshall H."/>
            <person name="Kissane S."/>
            <person name="Cuenca-Cambronero M."/>
            <person name="Asole G."/>
            <person name="Calvet F."/>
            <person name="Ruiz-Romero M."/>
            <person name="Marangio P."/>
            <person name="Guigo R."/>
            <person name="Rago D."/>
            <person name="Mirbahai L."/>
            <person name="Eastwood N."/>
            <person name="Colbourne J.K."/>
            <person name="Zhou J."/>
            <person name="Mallon E."/>
            <person name="Orsini L."/>
        </authorList>
    </citation>
    <scope>NUCLEOTIDE SEQUENCE [LARGE SCALE GENOMIC DNA]</scope>
    <source>
        <strain evidence="1">LRV0_1</strain>
    </source>
</reference>
<keyword evidence="2" id="KW-1185">Reference proteome</keyword>
<comment type="caution">
    <text evidence="1">The sequence shown here is derived from an EMBL/GenBank/DDBJ whole genome shotgun (WGS) entry which is preliminary data.</text>
</comment>
<organism evidence="1 2">
    <name type="scientific">Daphnia magna</name>
    <dbReference type="NCBI Taxonomy" id="35525"/>
    <lineage>
        <taxon>Eukaryota</taxon>
        <taxon>Metazoa</taxon>
        <taxon>Ecdysozoa</taxon>
        <taxon>Arthropoda</taxon>
        <taxon>Crustacea</taxon>
        <taxon>Branchiopoda</taxon>
        <taxon>Diplostraca</taxon>
        <taxon>Cladocera</taxon>
        <taxon>Anomopoda</taxon>
        <taxon>Daphniidae</taxon>
        <taxon>Daphnia</taxon>
    </lineage>
</organism>
<sequence length="70" mass="7870">MHQVDWSAPARFAPLFFFLQDYASSVVDVKKDSSTICPQDPVLNEQKARLVSAGNYMAASQIIYFQSLAR</sequence>
<name>A0ABQ9ZPB9_9CRUS</name>
<protein>
    <submittedName>
        <fullName evidence="1">Uncharacterized protein</fullName>
    </submittedName>
</protein>